<protein>
    <submittedName>
        <fullName evidence="1">Uncharacterized protein</fullName>
    </submittedName>
</protein>
<proteinExistence type="predicted"/>
<dbReference type="EMBL" id="CM023485">
    <property type="protein sequence ID" value="KAH6931388.1"/>
    <property type="molecule type" value="Genomic_DNA"/>
</dbReference>
<gene>
    <name evidence="1" type="ORF">HPB50_024250</name>
</gene>
<organism evidence="1 2">
    <name type="scientific">Hyalomma asiaticum</name>
    <name type="common">Tick</name>
    <dbReference type="NCBI Taxonomy" id="266040"/>
    <lineage>
        <taxon>Eukaryota</taxon>
        <taxon>Metazoa</taxon>
        <taxon>Ecdysozoa</taxon>
        <taxon>Arthropoda</taxon>
        <taxon>Chelicerata</taxon>
        <taxon>Arachnida</taxon>
        <taxon>Acari</taxon>
        <taxon>Parasitiformes</taxon>
        <taxon>Ixodida</taxon>
        <taxon>Ixodoidea</taxon>
        <taxon>Ixodidae</taxon>
        <taxon>Hyalomminae</taxon>
        <taxon>Hyalomma</taxon>
    </lineage>
</organism>
<keyword evidence="2" id="KW-1185">Reference proteome</keyword>
<dbReference type="Proteomes" id="UP000821845">
    <property type="component" value="Chromosome 5"/>
</dbReference>
<name>A0ACB7S9G1_HYAAI</name>
<reference evidence="1" key="1">
    <citation type="submission" date="2020-05" db="EMBL/GenBank/DDBJ databases">
        <title>Large-scale comparative analyses of tick genomes elucidate their genetic diversity and vector capacities.</title>
        <authorList>
            <person name="Jia N."/>
            <person name="Wang J."/>
            <person name="Shi W."/>
            <person name="Du L."/>
            <person name="Sun Y."/>
            <person name="Zhan W."/>
            <person name="Jiang J."/>
            <person name="Wang Q."/>
            <person name="Zhang B."/>
            <person name="Ji P."/>
            <person name="Sakyi L.B."/>
            <person name="Cui X."/>
            <person name="Yuan T."/>
            <person name="Jiang B."/>
            <person name="Yang W."/>
            <person name="Lam T.T.-Y."/>
            <person name="Chang Q."/>
            <person name="Ding S."/>
            <person name="Wang X."/>
            <person name="Zhu J."/>
            <person name="Ruan X."/>
            <person name="Zhao L."/>
            <person name="Wei J."/>
            <person name="Que T."/>
            <person name="Du C."/>
            <person name="Cheng J."/>
            <person name="Dai P."/>
            <person name="Han X."/>
            <person name="Huang E."/>
            <person name="Gao Y."/>
            <person name="Liu J."/>
            <person name="Shao H."/>
            <person name="Ye R."/>
            <person name="Li L."/>
            <person name="Wei W."/>
            <person name="Wang X."/>
            <person name="Wang C."/>
            <person name="Yang T."/>
            <person name="Huo Q."/>
            <person name="Li W."/>
            <person name="Guo W."/>
            <person name="Chen H."/>
            <person name="Zhou L."/>
            <person name="Ni X."/>
            <person name="Tian J."/>
            <person name="Zhou Y."/>
            <person name="Sheng Y."/>
            <person name="Liu T."/>
            <person name="Pan Y."/>
            <person name="Xia L."/>
            <person name="Li J."/>
            <person name="Zhao F."/>
            <person name="Cao W."/>
        </authorList>
    </citation>
    <scope>NUCLEOTIDE SEQUENCE</scope>
    <source>
        <strain evidence="1">Hyas-2018</strain>
    </source>
</reference>
<accession>A0ACB7S9G1</accession>
<sequence>MVSASHPRTCKYEGNTGHPSAHGCPCTAVRRPLAGAASPQPALPPHAAFAIRKIPVGAVKAGLTGGGKLDAAGETSKSGRGCGPRFVRGLVQGGWDGSIVIAKTSNASRETAGWCPAAVSADFLHSKSVRYRLPTRAVVAPHFVRKAARRCGFL</sequence>
<evidence type="ECO:0000313" key="2">
    <source>
        <dbReference type="Proteomes" id="UP000821845"/>
    </source>
</evidence>
<evidence type="ECO:0000313" key="1">
    <source>
        <dbReference type="EMBL" id="KAH6931388.1"/>
    </source>
</evidence>
<comment type="caution">
    <text evidence="1">The sequence shown here is derived from an EMBL/GenBank/DDBJ whole genome shotgun (WGS) entry which is preliminary data.</text>
</comment>